<keyword evidence="5 6" id="KW-0472">Membrane</keyword>
<dbReference type="GO" id="GO:0005794">
    <property type="term" value="C:Golgi apparatus"/>
    <property type="evidence" value="ECO:0007669"/>
    <property type="project" value="TreeGrafter"/>
</dbReference>
<feature type="transmembrane region" description="Helical" evidence="6">
    <location>
        <begin position="361"/>
        <end position="379"/>
    </location>
</feature>
<evidence type="ECO:0000259" key="7">
    <source>
        <dbReference type="Pfam" id="PF06814"/>
    </source>
</evidence>
<dbReference type="GO" id="GO:0016020">
    <property type="term" value="C:membrane"/>
    <property type="evidence" value="ECO:0007669"/>
    <property type="project" value="UniProtKB-SubCell"/>
</dbReference>
<dbReference type="EMBL" id="GL349436">
    <property type="protein sequence ID" value="KNC52248.1"/>
    <property type="molecule type" value="Genomic_DNA"/>
</dbReference>
<feature type="domain" description="GOST seven transmembrane" evidence="7">
    <location>
        <begin position="174"/>
        <end position="417"/>
    </location>
</feature>
<dbReference type="RefSeq" id="XP_013762250.1">
    <property type="nucleotide sequence ID" value="XM_013906796.1"/>
</dbReference>
<evidence type="ECO:0000256" key="2">
    <source>
        <dbReference type="ARBA" id="ARBA00022692"/>
    </source>
</evidence>
<feature type="transmembrane region" description="Helical" evidence="6">
    <location>
        <begin position="311"/>
        <end position="333"/>
    </location>
</feature>
<dbReference type="Pfam" id="PF21904">
    <property type="entry name" value="CAND6-7_N"/>
    <property type="match status" value="1"/>
</dbReference>
<feature type="domain" description="CAND6/7 N-terminal" evidence="8">
    <location>
        <begin position="29"/>
        <end position="162"/>
    </location>
</feature>
<gene>
    <name evidence="9" type="ORF">AMSG_01077</name>
</gene>
<evidence type="ECO:0000256" key="1">
    <source>
        <dbReference type="ARBA" id="ARBA00004141"/>
    </source>
</evidence>
<protein>
    <submittedName>
        <fullName evidence="9">GPR108 protein</fullName>
    </submittedName>
</protein>
<feature type="transmembrane region" description="Helical" evidence="6">
    <location>
        <begin position="385"/>
        <end position="406"/>
    </location>
</feature>
<keyword evidence="3" id="KW-0732">Signal</keyword>
<dbReference type="eggNOG" id="KOG2569">
    <property type="taxonomic scope" value="Eukaryota"/>
</dbReference>
<dbReference type="PANTHER" id="PTHR21229">
    <property type="entry name" value="LUNG SEVEN TRANSMEMBRANE RECEPTOR"/>
    <property type="match status" value="1"/>
</dbReference>
<evidence type="ECO:0000256" key="5">
    <source>
        <dbReference type="ARBA" id="ARBA00023136"/>
    </source>
</evidence>
<dbReference type="AlphaFoldDB" id="A0A0L0DLH6"/>
<dbReference type="Pfam" id="PF06814">
    <property type="entry name" value="GOST_TM"/>
    <property type="match status" value="1"/>
</dbReference>
<proteinExistence type="predicted"/>
<dbReference type="PANTHER" id="PTHR21229:SF2">
    <property type="entry name" value="RE59932P"/>
    <property type="match status" value="1"/>
</dbReference>
<sequence length="451" mass="50287">MVQKTFVVAVGLFVVTALVAESAALRNGLTMKQDGRAAFFVENFGYEAGGHLEVIVHPGVRMWVEKGAYVSHTHPMGFVIRKTKSDSAEYVDEYGTSCLADIVPEDARERDIVSLANETTWIDGVHYKRVIQPGEEGLYNLYWFNCAPATQVSLTVDVVMYNPGPNYLSSGKSPLPTLYVLFTFAHFAIVGVLVMFMRRAGAVVYKVHYLMAVVGVLKALTLLTTSLRYHYMKTTGHGSGWNVVFYILKGLTGLMLFTLIALIGTGWAFVKPYLTDRDKKVFLVVIPLQLISNIALIMVDEMQPGSQSYLTWYDILRIVDIVCCGVILFPIVWSIKHLQDASGTDGKGRSSASKLKIFRQFYMLVVAWIYFTRIIVYMLEATVPFRYIWLSYFATLASTLAFYIVAGYKFRPVPNNPYLGLAGGSDVELEDFDGGEMGDDADIDIDIDLGV</sequence>
<evidence type="ECO:0000259" key="8">
    <source>
        <dbReference type="Pfam" id="PF21904"/>
    </source>
</evidence>
<feature type="transmembrane region" description="Helical" evidence="6">
    <location>
        <begin position="209"/>
        <end position="231"/>
    </location>
</feature>
<dbReference type="GeneID" id="25560847"/>
<dbReference type="InterPro" id="IPR053937">
    <property type="entry name" value="GOST_TM"/>
</dbReference>
<dbReference type="OMA" id="FANCHPQ"/>
<feature type="transmembrane region" description="Helical" evidence="6">
    <location>
        <begin position="281"/>
        <end position="299"/>
    </location>
</feature>
<evidence type="ECO:0000313" key="10">
    <source>
        <dbReference type="Proteomes" id="UP000054408"/>
    </source>
</evidence>
<name>A0A0L0DLH6_THETB</name>
<comment type="subcellular location">
    <subcellularLocation>
        <location evidence="1">Membrane</location>
        <topology evidence="1">Multi-pass membrane protein</topology>
    </subcellularLocation>
</comment>
<dbReference type="Proteomes" id="UP000054408">
    <property type="component" value="Unassembled WGS sequence"/>
</dbReference>
<evidence type="ECO:0000256" key="6">
    <source>
        <dbReference type="SAM" id="Phobius"/>
    </source>
</evidence>
<reference evidence="9 10" key="1">
    <citation type="submission" date="2010-05" db="EMBL/GenBank/DDBJ databases">
        <title>The Genome Sequence of Thecamonas trahens ATCC 50062.</title>
        <authorList>
            <consortium name="The Broad Institute Genome Sequencing Platform"/>
            <person name="Russ C."/>
            <person name="Cuomo C."/>
            <person name="Shea T."/>
            <person name="Young S.K."/>
            <person name="Zeng Q."/>
            <person name="Koehrsen M."/>
            <person name="Haas B."/>
            <person name="Borodovsky M."/>
            <person name="Guigo R."/>
            <person name="Alvarado L."/>
            <person name="Berlin A."/>
            <person name="Bochicchio J."/>
            <person name="Borenstein D."/>
            <person name="Chapman S."/>
            <person name="Chen Z."/>
            <person name="Freedman E."/>
            <person name="Gellesch M."/>
            <person name="Goldberg J."/>
            <person name="Griggs A."/>
            <person name="Gujja S."/>
            <person name="Heilman E."/>
            <person name="Heiman D."/>
            <person name="Hepburn T."/>
            <person name="Howarth C."/>
            <person name="Jen D."/>
            <person name="Larson L."/>
            <person name="Mehta T."/>
            <person name="Park D."/>
            <person name="Pearson M."/>
            <person name="Roberts A."/>
            <person name="Saif S."/>
            <person name="Shenoy N."/>
            <person name="Sisk P."/>
            <person name="Stolte C."/>
            <person name="Sykes S."/>
            <person name="Thomson T."/>
            <person name="Walk T."/>
            <person name="White J."/>
            <person name="Yandava C."/>
            <person name="Burger G."/>
            <person name="Gray M.W."/>
            <person name="Holland P.W.H."/>
            <person name="King N."/>
            <person name="Lang F.B.F."/>
            <person name="Roger A.J."/>
            <person name="Ruiz-Trillo I."/>
            <person name="Lander E."/>
            <person name="Nusbaum C."/>
        </authorList>
    </citation>
    <scope>NUCLEOTIDE SEQUENCE [LARGE SCALE GENOMIC DNA]</scope>
    <source>
        <strain evidence="9 10">ATCC 50062</strain>
    </source>
</reference>
<keyword evidence="2 6" id="KW-0812">Transmembrane</keyword>
<feature type="transmembrane region" description="Helical" evidence="6">
    <location>
        <begin position="243"/>
        <end position="269"/>
    </location>
</feature>
<dbReference type="OrthoDB" id="29657at2759"/>
<evidence type="ECO:0000313" key="9">
    <source>
        <dbReference type="EMBL" id="KNC52248.1"/>
    </source>
</evidence>
<evidence type="ECO:0000256" key="4">
    <source>
        <dbReference type="ARBA" id="ARBA00022989"/>
    </source>
</evidence>
<dbReference type="InterPro" id="IPR009637">
    <property type="entry name" value="GPR107/GPR108-like"/>
</dbReference>
<evidence type="ECO:0000256" key="3">
    <source>
        <dbReference type="ARBA" id="ARBA00022729"/>
    </source>
</evidence>
<keyword evidence="10" id="KW-1185">Reference proteome</keyword>
<accession>A0A0L0DLH6</accession>
<keyword evidence="4 6" id="KW-1133">Transmembrane helix</keyword>
<organism evidence="9 10">
    <name type="scientific">Thecamonas trahens ATCC 50062</name>
    <dbReference type="NCBI Taxonomy" id="461836"/>
    <lineage>
        <taxon>Eukaryota</taxon>
        <taxon>Apusozoa</taxon>
        <taxon>Apusomonadida</taxon>
        <taxon>Apusomonadidae</taxon>
        <taxon>Thecamonas</taxon>
    </lineage>
</organism>
<dbReference type="InterPro" id="IPR054103">
    <property type="entry name" value="CAND6-7_N"/>
</dbReference>
<feature type="transmembrane region" description="Helical" evidence="6">
    <location>
        <begin position="178"/>
        <end position="197"/>
    </location>
</feature>